<feature type="compositionally biased region" description="Basic residues" evidence="1">
    <location>
        <begin position="37"/>
        <end position="47"/>
    </location>
</feature>
<feature type="region of interest" description="Disordered" evidence="1">
    <location>
        <begin position="1"/>
        <end position="54"/>
    </location>
</feature>
<keyword evidence="3" id="KW-1185">Reference proteome</keyword>
<evidence type="ECO:0000313" key="3">
    <source>
        <dbReference type="Proteomes" id="UP000010931"/>
    </source>
</evidence>
<gene>
    <name evidence="2" type="ORF">STRTUCAR8_07204</name>
</gene>
<dbReference type="AlphaFoldDB" id="L7F2Y3"/>
<organism evidence="2 3">
    <name type="scientific">Streptomyces turgidiscabies (strain Car8)</name>
    <dbReference type="NCBI Taxonomy" id="698760"/>
    <lineage>
        <taxon>Bacteria</taxon>
        <taxon>Bacillati</taxon>
        <taxon>Actinomycetota</taxon>
        <taxon>Actinomycetes</taxon>
        <taxon>Kitasatosporales</taxon>
        <taxon>Streptomycetaceae</taxon>
        <taxon>Streptomyces</taxon>
    </lineage>
</organism>
<dbReference type="Proteomes" id="UP000010931">
    <property type="component" value="Unassembled WGS sequence"/>
</dbReference>
<evidence type="ECO:0000313" key="2">
    <source>
        <dbReference type="EMBL" id="ELP65366.1"/>
    </source>
</evidence>
<protein>
    <submittedName>
        <fullName evidence="2">Uncharacterized protein</fullName>
    </submittedName>
</protein>
<evidence type="ECO:0000256" key="1">
    <source>
        <dbReference type="SAM" id="MobiDB-lite"/>
    </source>
</evidence>
<sequence length="72" mass="7227">MRHAHGYVGGGSPRPAPGKGGRHVCERMGVIALPRPGRGRGGGRGRMGKVPADVFEGGGGCTGTGICRGRSC</sequence>
<comment type="caution">
    <text evidence="2">The sequence shown here is derived from an EMBL/GenBank/DDBJ whole genome shotgun (WGS) entry which is preliminary data.</text>
</comment>
<reference evidence="2 3" key="1">
    <citation type="journal article" date="2011" name="Plasmid">
        <title>Streptomyces turgidiscabies Car8 contains a modular pathogenicity island that shares virulence genes with other actinobacterial plant pathogens.</title>
        <authorList>
            <person name="Huguet-Tapia J.C."/>
            <person name="Badger J.H."/>
            <person name="Loria R."/>
            <person name="Pettis G.S."/>
        </authorList>
    </citation>
    <scope>NUCLEOTIDE SEQUENCE [LARGE SCALE GENOMIC DNA]</scope>
    <source>
        <strain evidence="2 3">Car8</strain>
    </source>
</reference>
<dbReference type="EMBL" id="AEJB01000389">
    <property type="protein sequence ID" value="ELP65366.1"/>
    <property type="molecule type" value="Genomic_DNA"/>
</dbReference>
<proteinExistence type="predicted"/>
<name>L7F2Y3_STRT8</name>
<dbReference type="PATRIC" id="fig|698760.3.peg.5821"/>
<accession>L7F2Y3</accession>